<keyword evidence="1" id="KW-0812">Transmembrane</keyword>
<dbReference type="Proteomes" id="UP001209318">
    <property type="component" value="Unassembled WGS sequence"/>
</dbReference>
<organism evidence="2 3">
    <name type="scientific">Perspicuibacillus lycopersici</name>
    <dbReference type="NCBI Taxonomy" id="1325689"/>
    <lineage>
        <taxon>Bacteria</taxon>
        <taxon>Bacillati</taxon>
        <taxon>Bacillota</taxon>
        <taxon>Bacilli</taxon>
        <taxon>Bacillales</taxon>
        <taxon>Bacillaceae</taxon>
        <taxon>Perspicuibacillus</taxon>
    </lineage>
</organism>
<dbReference type="EMBL" id="JAOUSF010000002">
    <property type="protein sequence ID" value="MCU9613385.1"/>
    <property type="molecule type" value="Genomic_DNA"/>
</dbReference>
<evidence type="ECO:0000256" key="1">
    <source>
        <dbReference type="SAM" id="Phobius"/>
    </source>
</evidence>
<gene>
    <name evidence="2" type="ORF">OEV98_07425</name>
</gene>
<sequence length="114" mass="13349">MGEGRHHDGKEKNKFEKVVESKEFKELMDRKKKFIVPLTIFFLVFYFALPILTSYTKILHQPAIGDITWVWIFALAQFIMTWTLVTIYMKKSAAFDMLAQKIVEEEVSKGGKEQ</sequence>
<dbReference type="PANTHER" id="PTHR38441:SF1">
    <property type="entry name" value="MEMBRANE PROTEIN"/>
    <property type="match status" value="1"/>
</dbReference>
<reference evidence="2" key="1">
    <citation type="submission" date="2022-10" db="EMBL/GenBank/DDBJ databases">
        <title>Description of Fervidibacillus gen. nov. in the family Fervidibacillaceae fam. nov. with two species, Fervidibacillus albus sp. nov., and Fervidibacillus halotolerans sp. nov., isolated from tidal flat sediments.</title>
        <authorList>
            <person name="Kwon K.K."/>
            <person name="Yang S.-H."/>
        </authorList>
    </citation>
    <scope>NUCLEOTIDE SEQUENCE</scope>
    <source>
        <strain evidence="2">JCM 19140</strain>
    </source>
</reference>
<feature type="transmembrane region" description="Helical" evidence="1">
    <location>
        <begin position="67"/>
        <end position="88"/>
    </location>
</feature>
<keyword evidence="1" id="KW-1133">Transmembrane helix</keyword>
<comment type="caution">
    <text evidence="2">The sequence shown here is derived from an EMBL/GenBank/DDBJ whole genome shotgun (WGS) entry which is preliminary data.</text>
</comment>
<accession>A0AAE3IRQ5</accession>
<evidence type="ECO:0000313" key="2">
    <source>
        <dbReference type="EMBL" id="MCU9613385.1"/>
    </source>
</evidence>
<proteinExistence type="predicted"/>
<dbReference type="Pfam" id="PF04341">
    <property type="entry name" value="DUF485"/>
    <property type="match status" value="1"/>
</dbReference>
<feature type="transmembrane region" description="Helical" evidence="1">
    <location>
        <begin position="34"/>
        <end position="55"/>
    </location>
</feature>
<keyword evidence="3" id="KW-1185">Reference proteome</keyword>
<keyword evidence="1" id="KW-0472">Membrane</keyword>
<dbReference type="InterPro" id="IPR007436">
    <property type="entry name" value="DUF485"/>
</dbReference>
<protein>
    <submittedName>
        <fullName evidence="2">DUF485 domain-containing protein</fullName>
    </submittedName>
</protein>
<evidence type="ECO:0000313" key="3">
    <source>
        <dbReference type="Proteomes" id="UP001209318"/>
    </source>
</evidence>
<dbReference type="AlphaFoldDB" id="A0AAE3IRQ5"/>
<dbReference type="PANTHER" id="PTHR38441">
    <property type="entry name" value="INTEGRAL MEMBRANE PROTEIN-RELATED"/>
    <property type="match status" value="1"/>
</dbReference>
<name>A0AAE3IRQ5_9BACI</name>
<dbReference type="RefSeq" id="WP_263072592.1">
    <property type="nucleotide sequence ID" value="NZ_JAOUSF010000002.1"/>
</dbReference>